<gene>
    <name evidence="1" type="ORF">CJ263_05595</name>
</gene>
<dbReference type="Proteomes" id="UP000215244">
    <property type="component" value="Chromosome"/>
</dbReference>
<accession>A0A223V2S8</accession>
<reference evidence="1 2" key="1">
    <citation type="submission" date="2017-08" db="EMBL/GenBank/DDBJ databases">
        <title>The complete genome sequence of Maribacter sp. B1, isolated from deep-sea sediment.</title>
        <authorList>
            <person name="Wu Y.-H."/>
            <person name="Cheng H."/>
            <person name="Xu X.-W."/>
        </authorList>
    </citation>
    <scope>NUCLEOTIDE SEQUENCE [LARGE SCALE GENOMIC DNA]</scope>
    <source>
        <strain evidence="1 2">B1</strain>
    </source>
</reference>
<dbReference type="KEGG" id="marb:CJ263_05595"/>
<proteinExistence type="predicted"/>
<protein>
    <submittedName>
        <fullName evidence="1">Uncharacterized protein</fullName>
    </submittedName>
</protein>
<dbReference type="RefSeq" id="WP_094996357.1">
    <property type="nucleotide sequence ID" value="NZ_BMJL01000030.1"/>
</dbReference>
<organism evidence="1 2">
    <name type="scientific">Maribacter cobaltidurans</name>
    <dbReference type="NCBI Taxonomy" id="1178778"/>
    <lineage>
        <taxon>Bacteria</taxon>
        <taxon>Pseudomonadati</taxon>
        <taxon>Bacteroidota</taxon>
        <taxon>Flavobacteriia</taxon>
        <taxon>Flavobacteriales</taxon>
        <taxon>Flavobacteriaceae</taxon>
        <taxon>Maribacter</taxon>
    </lineage>
</organism>
<evidence type="ECO:0000313" key="1">
    <source>
        <dbReference type="EMBL" id="ASV29733.1"/>
    </source>
</evidence>
<evidence type="ECO:0000313" key="2">
    <source>
        <dbReference type="Proteomes" id="UP000215244"/>
    </source>
</evidence>
<name>A0A223V2S8_9FLAO</name>
<dbReference type="OrthoDB" id="5500241at2"/>
<keyword evidence="2" id="KW-1185">Reference proteome</keyword>
<dbReference type="EMBL" id="CP022957">
    <property type="protein sequence ID" value="ASV29733.1"/>
    <property type="molecule type" value="Genomic_DNA"/>
</dbReference>
<dbReference type="AlphaFoldDB" id="A0A223V2S8"/>
<sequence>MEKISTTKLSKNLEISSRELFDNLVEKKLIYRKDDQWNLTKKGQEFGGETVFNKKYGEFIVWPSDFNPINLQENTRQELVNATTVGKNFDLSSQRINLVFAEIGWTEKAIKGWSVTSLGRKVGGVQFEHPSGGTYVMWPKEIISNKSLLRSINNKDSNEPETIINNQADSELNDFRTKFPANLRTKDGHQVRSRAEVIIDNALYDYGLAHAYERKLPIEEDVYSDFYIPSKNGGKAVYIEFWGLENDPKYSKRKEIKKEIYSKYDLNLIELSDKHIENLDDHLPRMLLKFEIKVE</sequence>